<dbReference type="RefSeq" id="WP_281275968.1">
    <property type="nucleotide sequence ID" value="NZ_BIFT01000002.1"/>
</dbReference>
<keyword evidence="2" id="KW-1185">Reference proteome</keyword>
<dbReference type="Proteomes" id="UP000287171">
    <property type="component" value="Unassembled WGS sequence"/>
</dbReference>
<accession>A0A402BK00</accession>
<organism evidence="1 2">
    <name type="scientific">Dictyobacter alpinus</name>
    <dbReference type="NCBI Taxonomy" id="2014873"/>
    <lineage>
        <taxon>Bacteria</taxon>
        <taxon>Bacillati</taxon>
        <taxon>Chloroflexota</taxon>
        <taxon>Ktedonobacteria</taxon>
        <taxon>Ktedonobacterales</taxon>
        <taxon>Dictyobacteraceae</taxon>
        <taxon>Dictyobacter</taxon>
    </lineage>
</organism>
<proteinExistence type="predicted"/>
<name>A0A402BK00_9CHLR</name>
<evidence type="ECO:0000313" key="1">
    <source>
        <dbReference type="EMBL" id="GCE31681.1"/>
    </source>
</evidence>
<evidence type="ECO:0000313" key="2">
    <source>
        <dbReference type="Proteomes" id="UP000287171"/>
    </source>
</evidence>
<protein>
    <submittedName>
        <fullName evidence="1">Uncharacterized protein</fullName>
    </submittedName>
</protein>
<comment type="caution">
    <text evidence="1">The sequence shown here is derived from an EMBL/GenBank/DDBJ whole genome shotgun (WGS) entry which is preliminary data.</text>
</comment>
<dbReference type="EMBL" id="BIFT01000002">
    <property type="protein sequence ID" value="GCE31681.1"/>
    <property type="molecule type" value="Genomic_DNA"/>
</dbReference>
<dbReference type="AlphaFoldDB" id="A0A402BK00"/>
<reference evidence="2" key="1">
    <citation type="submission" date="2018-12" db="EMBL/GenBank/DDBJ databases">
        <title>Tengunoibacter tsumagoiensis gen. nov., sp. nov., Dictyobacter kobayashii sp. nov., D. alpinus sp. nov., and D. joshuensis sp. nov. and description of Dictyobacteraceae fam. nov. within the order Ktedonobacterales isolated from Tengu-no-mugimeshi.</title>
        <authorList>
            <person name="Wang C.M."/>
            <person name="Zheng Y."/>
            <person name="Sakai Y."/>
            <person name="Toyoda A."/>
            <person name="Minakuchi Y."/>
            <person name="Abe K."/>
            <person name="Yokota A."/>
            <person name="Yabe S."/>
        </authorList>
    </citation>
    <scope>NUCLEOTIDE SEQUENCE [LARGE SCALE GENOMIC DNA]</scope>
    <source>
        <strain evidence="2">Uno16</strain>
    </source>
</reference>
<sequence length="41" mass="4784">MRIQTYIEVTNRASEGAAIMIVNRDINMERGDGNHKHEQER</sequence>
<gene>
    <name evidence="1" type="ORF">KDA_71650</name>
</gene>